<sequence length="490" mass="53550">MRLLLVRGPSLQVAPVAWGYHYNRCQFLKDQLPGAAIQLSQHARASQKCLRTTVMKPRLKPRRGNVILMPDSSSRDRRRLHLGEDKTLKRFIKSSPELAACLQPRVRISGRLLPHRLSGVFSNLVLNLATAGPASSPAGRREPQRQWLLPWTPPPSNSCLNYLVKNGDTGIPTISRHLSGEPTPRNMDFFPFKYISPATMQSSTLQIQSFGNKGRNVCPDKIKCTTLALQERKSIECIPAAIVNGNPHEARSTARIPKLTAQRHSSQTTIIQMHSDFERILSALPGLGEGLRVQAPAVNRQPLPFKTKRGMFCHFKGQGQVSSESSLAPVAGASAMASGSPIPPETVLSVLSATGSQTWLITALPRPSLIPEVGMLAARDAPGTDTTANALIIMARSNNSLCTRPIADKVCVFCRNNKEAVALYTTHILKGPDGRVLCPVLRRYTCPLCGARGDNAHTIKYCPLSKVPPPPNARPTPRSARDCQPGKKLR</sequence>
<proteinExistence type="inferred from homology"/>
<evidence type="ECO:0000256" key="7">
    <source>
        <dbReference type="ARBA" id="ARBA00022884"/>
    </source>
</evidence>
<accession>D2H1L5</accession>
<dbReference type="InterPro" id="IPR008705">
    <property type="entry name" value="Nanos/Xcar2"/>
</dbReference>
<evidence type="ECO:0000256" key="8">
    <source>
        <dbReference type="PROSITE-ProRule" id="PRU00855"/>
    </source>
</evidence>
<dbReference type="GO" id="GO:0008270">
    <property type="term" value="F:zinc ion binding"/>
    <property type="evidence" value="ECO:0007669"/>
    <property type="project" value="UniProtKB-KW"/>
</dbReference>
<evidence type="ECO:0000256" key="3">
    <source>
        <dbReference type="ARBA" id="ARBA00022723"/>
    </source>
</evidence>
<dbReference type="InterPro" id="IPR038129">
    <property type="entry name" value="Nanos_sf"/>
</dbReference>
<evidence type="ECO:0000256" key="6">
    <source>
        <dbReference type="ARBA" id="ARBA00022845"/>
    </source>
</evidence>
<gene>
    <name evidence="11" type="ORF">PANDA_003430</name>
</gene>
<comment type="subcellular location">
    <subcellularLocation>
        <location evidence="1">Cytoplasm</location>
    </subcellularLocation>
</comment>
<keyword evidence="3" id="KW-0479">Metal-binding</keyword>
<keyword evidence="2" id="KW-0963">Cytoplasm</keyword>
<evidence type="ECO:0000256" key="9">
    <source>
        <dbReference type="SAM" id="MobiDB-lite"/>
    </source>
</evidence>
<evidence type="ECO:0000256" key="4">
    <source>
        <dbReference type="ARBA" id="ARBA00022771"/>
    </source>
</evidence>
<evidence type="ECO:0000256" key="1">
    <source>
        <dbReference type="ARBA" id="ARBA00004496"/>
    </source>
</evidence>
<organism evidence="11">
    <name type="scientific">Ailuropoda melanoleuca</name>
    <name type="common">Giant panda</name>
    <dbReference type="NCBI Taxonomy" id="9646"/>
    <lineage>
        <taxon>Eukaryota</taxon>
        <taxon>Metazoa</taxon>
        <taxon>Chordata</taxon>
        <taxon>Craniata</taxon>
        <taxon>Vertebrata</taxon>
        <taxon>Euteleostomi</taxon>
        <taxon>Mammalia</taxon>
        <taxon>Eutheria</taxon>
        <taxon>Laurasiatheria</taxon>
        <taxon>Carnivora</taxon>
        <taxon>Caniformia</taxon>
        <taxon>Ursidae</taxon>
        <taxon>Ailuropoda</taxon>
    </lineage>
</organism>
<feature type="region of interest" description="Disordered" evidence="9">
    <location>
        <begin position="466"/>
        <end position="490"/>
    </location>
</feature>
<dbReference type="Gene3D" id="4.10.60.30">
    <property type="entry name" value="Nanos, RNA-binding domain"/>
    <property type="match status" value="1"/>
</dbReference>
<dbReference type="InParanoid" id="D2H1L5"/>
<comment type="similarity">
    <text evidence="8">Belongs to the nanos family.</text>
</comment>
<keyword evidence="4 8" id="KW-0863">Zinc-finger</keyword>
<dbReference type="FunFam" id="4.10.60.30:FF:000001">
    <property type="entry name" value="nanos homolog 3"/>
    <property type="match status" value="1"/>
</dbReference>
<dbReference type="Pfam" id="PF05741">
    <property type="entry name" value="zf-nanos"/>
    <property type="match status" value="1"/>
</dbReference>
<dbReference type="AlphaFoldDB" id="D2H1L5"/>
<feature type="compositionally biased region" description="Basic and acidic residues" evidence="9">
    <location>
        <begin position="479"/>
        <end position="490"/>
    </location>
</feature>
<evidence type="ECO:0000256" key="5">
    <source>
        <dbReference type="ARBA" id="ARBA00022833"/>
    </source>
</evidence>
<keyword evidence="5" id="KW-0862">Zinc</keyword>
<dbReference type="EMBL" id="GL192430">
    <property type="protein sequence ID" value="EFB13660.1"/>
    <property type="molecule type" value="Genomic_DNA"/>
</dbReference>
<name>D2H1L5_AILME</name>
<dbReference type="PROSITE" id="PS51522">
    <property type="entry name" value="ZF_NANOS"/>
    <property type="match status" value="1"/>
</dbReference>
<feature type="domain" description="Nanos-type" evidence="10">
    <location>
        <begin position="410"/>
        <end position="464"/>
    </location>
</feature>
<evidence type="ECO:0000259" key="10">
    <source>
        <dbReference type="PROSITE" id="PS51522"/>
    </source>
</evidence>
<dbReference type="GO" id="GO:0006417">
    <property type="term" value="P:regulation of translation"/>
    <property type="evidence" value="ECO:0007669"/>
    <property type="project" value="UniProtKB-UniRule"/>
</dbReference>
<dbReference type="PANTHER" id="PTHR12887">
    <property type="entry name" value="NANOS PROTEIN"/>
    <property type="match status" value="1"/>
</dbReference>
<dbReference type="InterPro" id="IPR024161">
    <property type="entry name" value="Znf_nanos-typ"/>
</dbReference>
<protein>
    <recommendedName>
        <fullName evidence="10">Nanos-type domain-containing protein</fullName>
    </recommendedName>
</protein>
<reference evidence="11" key="1">
    <citation type="journal article" date="2010" name="Nature">
        <title>The sequence and de novo assembly of the giant panda genome.</title>
        <authorList>
            <person name="Li R."/>
            <person name="Fan W."/>
            <person name="Tian G."/>
            <person name="Zhu H."/>
            <person name="He L."/>
            <person name="Cai J."/>
            <person name="Huang Q."/>
            <person name="Cai Q."/>
            <person name="Li B."/>
            <person name="Bai Y."/>
            <person name="Zhang Z."/>
            <person name="Zhang Y."/>
            <person name="Wang W."/>
            <person name="Li J."/>
            <person name="Wei F."/>
            <person name="Li H."/>
            <person name="Jian M."/>
            <person name="Li J."/>
            <person name="Zhang Z."/>
            <person name="Nielsen R."/>
            <person name="Li D."/>
            <person name="Gu W."/>
            <person name="Yang Z."/>
            <person name="Xuan Z."/>
            <person name="Ryder O.A."/>
            <person name="Leung F.C."/>
            <person name="Zhou Y."/>
            <person name="Cao J."/>
            <person name="Sun X."/>
            <person name="Fu Y."/>
            <person name="Fang X."/>
            <person name="Guo X."/>
            <person name="Wang B."/>
            <person name="Hou R."/>
            <person name="Shen F."/>
            <person name="Mu B."/>
            <person name="Ni P."/>
            <person name="Lin R."/>
            <person name="Qian W."/>
            <person name="Wang G."/>
            <person name="Yu C."/>
            <person name="Nie W."/>
            <person name="Wang J."/>
            <person name="Wu Z."/>
            <person name="Liang H."/>
            <person name="Min J."/>
            <person name="Wu Q."/>
            <person name="Cheng S."/>
            <person name="Ruan J."/>
            <person name="Wang M."/>
            <person name="Shi Z."/>
            <person name="Wen M."/>
            <person name="Liu B."/>
            <person name="Ren X."/>
            <person name="Zheng H."/>
            <person name="Dong D."/>
            <person name="Cook K."/>
            <person name="Shan G."/>
            <person name="Zhang H."/>
            <person name="Kosiol C."/>
            <person name="Xie X."/>
            <person name="Lu Z."/>
            <person name="Zheng H."/>
            <person name="Li Y."/>
            <person name="Steiner C.C."/>
            <person name="Lam T.T."/>
            <person name="Lin S."/>
            <person name="Zhang Q."/>
            <person name="Li G."/>
            <person name="Tian J."/>
            <person name="Gong T."/>
            <person name="Liu H."/>
            <person name="Zhang D."/>
            <person name="Fang L."/>
            <person name="Ye C."/>
            <person name="Zhang J."/>
            <person name="Hu W."/>
            <person name="Xu A."/>
            <person name="Ren Y."/>
            <person name="Zhang G."/>
            <person name="Bruford M.W."/>
            <person name="Li Q."/>
            <person name="Ma L."/>
            <person name="Guo Y."/>
            <person name="An N."/>
            <person name="Hu Y."/>
            <person name="Zheng Y."/>
            <person name="Shi Y."/>
            <person name="Li Z."/>
            <person name="Liu Q."/>
            <person name="Chen Y."/>
            <person name="Zhao J."/>
            <person name="Qu N."/>
            <person name="Zhao S."/>
            <person name="Tian F."/>
            <person name="Wang X."/>
            <person name="Wang H."/>
            <person name="Xu L."/>
            <person name="Liu X."/>
            <person name="Vinar T."/>
            <person name="Wang Y."/>
            <person name="Lam T.W."/>
            <person name="Yiu S.M."/>
            <person name="Liu S."/>
            <person name="Zhang H."/>
            <person name="Li D."/>
            <person name="Huang Y."/>
            <person name="Wang X."/>
            <person name="Yang G."/>
            <person name="Jiang Z."/>
            <person name="Wang J."/>
            <person name="Qin N."/>
            <person name="Li L."/>
            <person name="Li J."/>
            <person name="Bolund L."/>
            <person name="Kristiansen K."/>
            <person name="Wong G.K."/>
            <person name="Olson M."/>
            <person name="Zhang X."/>
            <person name="Li S."/>
            <person name="Yang H."/>
            <person name="Wang J."/>
            <person name="Wang J."/>
        </authorList>
    </citation>
    <scope>NUCLEOTIDE SEQUENCE [LARGE SCALE GENOMIC DNA]</scope>
</reference>
<evidence type="ECO:0000256" key="2">
    <source>
        <dbReference type="ARBA" id="ARBA00022490"/>
    </source>
</evidence>
<dbReference type="GO" id="GO:0003723">
    <property type="term" value="F:RNA binding"/>
    <property type="evidence" value="ECO:0007669"/>
    <property type="project" value="UniProtKB-UniRule"/>
</dbReference>
<keyword evidence="6 8" id="KW-0810">Translation regulation</keyword>
<evidence type="ECO:0000313" key="11">
    <source>
        <dbReference type="EMBL" id="EFB13660.1"/>
    </source>
</evidence>
<keyword evidence="7 8" id="KW-0694">RNA-binding</keyword>
<dbReference type="GO" id="GO:0005737">
    <property type="term" value="C:cytoplasm"/>
    <property type="evidence" value="ECO:0007669"/>
    <property type="project" value="UniProtKB-SubCell"/>
</dbReference>